<keyword evidence="1" id="KW-1133">Transmembrane helix</keyword>
<reference evidence="2 3" key="1">
    <citation type="journal article" date="2016" name="Mol. Biol. Evol.">
        <title>Comparative Genomics of Early-Diverging Mushroom-Forming Fungi Provides Insights into the Origins of Lignocellulose Decay Capabilities.</title>
        <authorList>
            <person name="Nagy L.G."/>
            <person name="Riley R."/>
            <person name="Tritt A."/>
            <person name="Adam C."/>
            <person name="Daum C."/>
            <person name="Floudas D."/>
            <person name="Sun H."/>
            <person name="Yadav J.S."/>
            <person name="Pangilinan J."/>
            <person name="Larsson K.H."/>
            <person name="Matsuura K."/>
            <person name="Barry K."/>
            <person name="Labutti K."/>
            <person name="Kuo R."/>
            <person name="Ohm R.A."/>
            <person name="Bhattacharya S.S."/>
            <person name="Shirouzu T."/>
            <person name="Yoshinaga Y."/>
            <person name="Martin F.M."/>
            <person name="Grigoriev I.V."/>
            <person name="Hibbett D.S."/>
        </authorList>
    </citation>
    <scope>NUCLEOTIDE SEQUENCE [LARGE SCALE GENOMIC DNA]</scope>
    <source>
        <strain evidence="2 3">HHB10207 ss-3</strain>
    </source>
</reference>
<accession>A0A166BZU9</accession>
<keyword evidence="1" id="KW-0472">Membrane</keyword>
<proteinExistence type="predicted"/>
<organism evidence="2 3">
    <name type="scientific">Sistotremastrum suecicum HHB10207 ss-3</name>
    <dbReference type="NCBI Taxonomy" id="1314776"/>
    <lineage>
        <taxon>Eukaryota</taxon>
        <taxon>Fungi</taxon>
        <taxon>Dikarya</taxon>
        <taxon>Basidiomycota</taxon>
        <taxon>Agaricomycotina</taxon>
        <taxon>Agaricomycetes</taxon>
        <taxon>Sistotremastrales</taxon>
        <taxon>Sistotremastraceae</taxon>
        <taxon>Sistotremastrum</taxon>
    </lineage>
</organism>
<evidence type="ECO:0000313" key="3">
    <source>
        <dbReference type="Proteomes" id="UP000076798"/>
    </source>
</evidence>
<dbReference type="EMBL" id="KV428096">
    <property type="protein sequence ID" value="KZT36920.1"/>
    <property type="molecule type" value="Genomic_DNA"/>
</dbReference>
<keyword evidence="1" id="KW-0812">Transmembrane</keyword>
<name>A0A166BZU9_9AGAM</name>
<feature type="transmembrane region" description="Helical" evidence="1">
    <location>
        <begin position="30"/>
        <end position="52"/>
    </location>
</feature>
<protein>
    <submittedName>
        <fullName evidence="2">Uncharacterized protein</fullName>
    </submittedName>
</protein>
<dbReference type="AlphaFoldDB" id="A0A166BZU9"/>
<keyword evidence="3" id="KW-1185">Reference proteome</keyword>
<gene>
    <name evidence="2" type="ORF">SISSUDRAFT_1120653</name>
</gene>
<dbReference type="Proteomes" id="UP000076798">
    <property type="component" value="Unassembled WGS sequence"/>
</dbReference>
<evidence type="ECO:0000313" key="2">
    <source>
        <dbReference type="EMBL" id="KZT36920.1"/>
    </source>
</evidence>
<evidence type="ECO:0000256" key="1">
    <source>
        <dbReference type="SAM" id="Phobius"/>
    </source>
</evidence>
<sequence length="137" mass="15387">MSHIEPVANFVLTNHSKSRKLVIPSDHSHFPWVGLGYGVAWVPGLALIPLLVDEKDITSIFSSRYSLTASTALSHYVRYATVRHYDALGLWTLSRESVSEVMNSSWRRRRRHLTCSISSSLGSQLQFFDLTALLGDP</sequence>